<dbReference type="AlphaFoldDB" id="A0A087T7P5"/>
<dbReference type="InterPro" id="IPR019775">
    <property type="entry name" value="WD40_repeat_CS"/>
</dbReference>
<sequence length="702" mass="80491">MEEKENTKLYKEEGDILRITIHFCDKIKSDILLTQPIVCMHVVDASDGSYIKKCDRNRSVTFFYENQRGDVDYIMPIMTQPCTASGEKLHLLIWEESFILNECFDYFVKKDLNVVLFFEIIDLNPVFRTKQRYERLNRNRMQKIAWAFLKVAGSNDVINTGSKMRLQLFKPYSHYKNSKSSKIEVYDWWRYLPRMPLQASIYVSVEPYSSFTVEPALRSMLPMQEEVGTSKADHLTEGNTDIAVHAQDAFQSMPVMDNEKEIKWSRKKEELCKIPTKVSVSLETVHVCQILKFSNFGRILAAGSGTQNQFYLSVYEIPSGKLLLRKLAHTQVIYDLDWSQKDNFILSASGDYSVKMWNTKSWNTVNSFIHPSFVYSAKFHPSEENILATACYDHVIRIWAFKQSTELLKELEAHNHSINTLCWNPDGKKLFSADDSGQVKVWKIPQRGNYLMSNGNDAYILEKELSLPETKGISINKIVPGVAKSVLYLFCSDYIVRQVDLSNGSLIFHYESAIKHQAPLYGCCSPCGSLLFACNGDGRVVVWNLNTHAISFVPVNAGCLSCIDYHPYEHMMAISSWEDNIPLYLYVNDEVFETNMNEKKIVHLEESSCKETVDDYFSGAPHLEKNKLLRSANATKDCEVIRDVKMLNFRSGVNKNHRKQNPKLSFESSESDENFAKFPTDATESSSSDIFMDHLTKSGKSD</sequence>
<dbReference type="STRING" id="407821.A0A087T7P5"/>
<feature type="region of interest" description="Disordered" evidence="4">
    <location>
        <begin position="654"/>
        <end position="702"/>
    </location>
</feature>
<dbReference type="PROSITE" id="PS50294">
    <property type="entry name" value="WD_REPEATS_REGION"/>
    <property type="match status" value="2"/>
</dbReference>
<evidence type="ECO:0000256" key="3">
    <source>
        <dbReference type="PROSITE-ProRule" id="PRU00221"/>
    </source>
</evidence>
<dbReference type="OMA" id="ILETANC"/>
<feature type="non-terminal residue" evidence="5">
    <location>
        <position position="702"/>
    </location>
</feature>
<name>A0A087T7P5_STEMI</name>
<reference evidence="5 6" key="1">
    <citation type="submission" date="2013-11" db="EMBL/GenBank/DDBJ databases">
        <title>Genome sequencing of Stegodyphus mimosarum.</title>
        <authorList>
            <person name="Bechsgaard J."/>
        </authorList>
    </citation>
    <scope>NUCLEOTIDE SEQUENCE [LARGE SCALE GENOMIC DNA]</scope>
</reference>
<dbReference type="Gene3D" id="2.130.10.10">
    <property type="entry name" value="YVTN repeat-like/Quinoprotein amine dehydrogenase"/>
    <property type="match status" value="1"/>
</dbReference>
<protein>
    <submittedName>
        <fullName evidence="5">Jouberin</fullName>
    </submittedName>
</protein>
<dbReference type="EMBL" id="KK113840">
    <property type="protein sequence ID" value="KFM61134.1"/>
    <property type="molecule type" value="Genomic_DNA"/>
</dbReference>
<proteinExistence type="predicted"/>
<keyword evidence="6" id="KW-1185">Reference proteome</keyword>
<dbReference type="PANTHER" id="PTHR44499:SF1">
    <property type="entry name" value="JOUBERIN"/>
    <property type="match status" value="1"/>
</dbReference>
<evidence type="ECO:0000313" key="5">
    <source>
        <dbReference type="EMBL" id="KFM61134.1"/>
    </source>
</evidence>
<dbReference type="InterPro" id="IPR001680">
    <property type="entry name" value="WD40_rpt"/>
</dbReference>
<dbReference type="OrthoDB" id="2096344at2759"/>
<dbReference type="SMART" id="SM00320">
    <property type="entry name" value="WD40"/>
    <property type="match status" value="4"/>
</dbReference>
<gene>
    <name evidence="5" type="ORF">X975_04237</name>
</gene>
<dbReference type="PROSITE" id="PS50082">
    <property type="entry name" value="WD_REPEATS_2"/>
    <property type="match status" value="3"/>
</dbReference>
<evidence type="ECO:0000313" key="6">
    <source>
        <dbReference type="Proteomes" id="UP000054359"/>
    </source>
</evidence>
<feature type="repeat" description="WD" evidence="3">
    <location>
        <begin position="370"/>
        <end position="409"/>
    </location>
</feature>
<evidence type="ECO:0000256" key="2">
    <source>
        <dbReference type="ARBA" id="ARBA00022737"/>
    </source>
</evidence>
<dbReference type="InterPro" id="IPR052803">
    <property type="entry name" value="Cilium-Associated_Jouberin"/>
</dbReference>
<dbReference type="SUPFAM" id="SSF50978">
    <property type="entry name" value="WD40 repeat-like"/>
    <property type="match status" value="1"/>
</dbReference>
<evidence type="ECO:0000256" key="4">
    <source>
        <dbReference type="SAM" id="MobiDB-lite"/>
    </source>
</evidence>
<keyword evidence="2" id="KW-0677">Repeat</keyword>
<dbReference type="GO" id="GO:0036064">
    <property type="term" value="C:ciliary basal body"/>
    <property type="evidence" value="ECO:0007669"/>
    <property type="project" value="TreeGrafter"/>
</dbReference>
<dbReference type="InterPro" id="IPR036322">
    <property type="entry name" value="WD40_repeat_dom_sf"/>
</dbReference>
<feature type="repeat" description="WD" evidence="3">
    <location>
        <begin position="411"/>
        <end position="444"/>
    </location>
</feature>
<organism evidence="5 6">
    <name type="scientific">Stegodyphus mimosarum</name>
    <name type="common">African social velvet spider</name>
    <dbReference type="NCBI Taxonomy" id="407821"/>
    <lineage>
        <taxon>Eukaryota</taxon>
        <taxon>Metazoa</taxon>
        <taxon>Ecdysozoa</taxon>
        <taxon>Arthropoda</taxon>
        <taxon>Chelicerata</taxon>
        <taxon>Arachnida</taxon>
        <taxon>Araneae</taxon>
        <taxon>Araneomorphae</taxon>
        <taxon>Entelegynae</taxon>
        <taxon>Eresoidea</taxon>
        <taxon>Eresidae</taxon>
        <taxon>Stegodyphus</taxon>
    </lineage>
</organism>
<evidence type="ECO:0000256" key="1">
    <source>
        <dbReference type="ARBA" id="ARBA00022574"/>
    </source>
</evidence>
<feature type="compositionally biased region" description="Basic and acidic residues" evidence="4">
    <location>
        <begin position="691"/>
        <end position="702"/>
    </location>
</feature>
<dbReference type="InterPro" id="IPR015943">
    <property type="entry name" value="WD40/YVTN_repeat-like_dom_sf"/>
</dbReference>
<keyword evidence="1 3" id="KW-0853">WD repeat</keyword>
<dbReference type="Pfam" id="PF00400">
    <property type="entry name" value="WD40"/>
    <property type="match status" value="4"/>
</dbReference>
<dbReference type="Proteomes" id="UP000054359">
    <property type="component" value="Unassembled WGS sequence"/>
</dbReference>
<feature type="repeat" description="WD" evidence="3">
    <location>
        <begin position="326"/>
        <end position="367"/>
    </location>
</feature>
<accession>A0A087T7P5</accession>
<dbReference type="PROSITE" id="PS00678">
    <property type="entry name" value="WD_REPEATS_1"/>
    <property type="match status" value="1"/>
</dbReference>
<dbReference type="PANTHER" id="PTHR44499">
    <property type="entry name" value="JOUBERIN"/>
    <property type="match status" value="1"/>
</dbReference>
<dbReference type="GO" id="GO:0044458">
    <property type="term" value="P:motile cilium assembly"/>
    <property type="evidence" value="ECO:0007669"/>
    <property type="project" value="TreeGrafter"/>
</dbReference>